<organism evidence="2 3">
    <name type="scientific">Cocos nucifera</name>
    <name type="common">Coconut palm</name>
    <dbReference type="NCBI Taxonomy" id="13894"/>
    <lineage>
        <taxon>Eukaryota</taxon>
        <taxon>Viridiplantae</taxon>
        <taxon>Streptophyta</taxon>
        <taxon>Embryophyta</taxon>
        <taxon>Tracheophyta</taxon>
        <taxon>Spermatophyta</taxon>
        <taxon>Magnoliopsida</taxon>
        <taxon>Liliopsida</taxon>
        <taxon>Arecaceae</taxon>
        <taxon>Arecoideae</taxon>
        <taxon>Cocoseae</taxon>
        <taxon>Attaleinae</taxon>
        <taxon>Cocos</taxon>
    </lineage>
</organism>
<dbReference type="EMBL" id="CM017872">
    <property type="protein sequence ID" value="KAG1327237.1"/>
    <property type="molecule type" value="Genomic_DNA"/>
</dbReference>
<sequence>MRARKLRPVRSAVKESEPCDCHPWKGIYDANKKMRRTENKEAPEPQVDGNTATEKDAAGTSVGKPKEHVKGKSKAAATKPQPQNTVQEAPAERGEVSASKAQ</sequence>
<name>A0A8K0MUV7_COCNU</name>
<reference evidence="2" key="1">
    <citation type="journal article" date="2017" name="Gigascience">
        <title>The genome draft of coconut (Cocos nucifera).</title>
        <authorList>
            <person name="Xiao Y."/>
            <person name="Xu P."/>
            <person name="Fan H."/>
            <person name="Baudouin L."/>
            <person name="Xia W."/>
            <person name="Bocs S."/>
            <person name="Xu J."/>
            <person name="Li Q."/>
            <person name="Guo A."/>
            <person name="Zhou L."/>
            <person name="Li J."/>
            <person name="Wu Y."/>
            <person name="Ma Z."/>
            <person name="Armero A."/>
            <person name="Issali A.E."/>
            <person name="Liu N."/>
            <person name="Peng M."/>
            <person name="Yang Y."/>
        </authorList>
    </citation>
    <scope>NUCLEOTIDE SEQUENCE</scope>
    <source>
        <tissue evidence="2">Spear leaf of Hainan Tall coconut</tissue>
    </source>
</reference>
<reference evidence="2" key="2">
    <citation type="submission" date="2019-07" db="EMBL/GenBank/DDBJ databases">
        <authorList>
            <person name="Yang Y."/>
            <person name="Bocs S."/>
            <person name="Baudouin L."/>
        </authorList>
    </citation>
    <scope>NUCLEOTIDE SEQUENCE</scope>
    <source>
        <tissue evidence="2">Spear leaf of Hainan Tall coconut</tissue>
    </source>
</reference>
<accession>A0A8K0MUV7</accession>
<feature type="compositionally biased region" description="Basic and acidic residues" evidence="1">
    <location>
        <begin position="12"/>
        <end position="23"/>
    </location>
</feature>
<evidence type="ECO:0000313" key="3">
    <source>
        <dbReference type="Proteomes" id="UP000797356"/>
    </source>
</evidence>
<gene>
    <name evidence="2" type="ORF">COCNU_01G011710</name>
</gene>
<feature type="compositionally biased region" description="Basic and acidic residues" evidence="1">
    <location>
        <begin position="30"/>
        <end position="43"/>
    </location>
</feature>
<evidence type="ECO:0000313" key="2">
    <source>
        <dbReference type="EMBL" id="KAG1327237.1"/>
    </source>
</evidence>
<keyword evidence="3" id="KW-1185">Reference proteome</keyword>
<evidence type="ECO:0000256" key="1">
    <source>
        <dbReference type="SAM" id="MobiDB-lite"/>
    </source>
</evidence>
<comment type="caution">
    <text evidence="2">The sequence shown here is derived from an EMBL/GenBank/DDBJ whole genome shotgun (WGS) entry which is preliminary data.</text>
</comment>
<dbReference type="Proteomes" id="UP000797356">
    <property type="component" value="Chromosome 1"/>
</dbReference>
<dbReference type="AlphaFoldDB" id="A0A8K0MUV7"/>
<protein>
    <submittedName>
        <fullName evidence="2">Uncharacterized protein</fullName>
    </submittedName>
</protein>
<proteinExistence type="predicted"/>
<feature type="region of interest" description="Disordered" evidence="1">
    <location>
        <begin position="1"/>
        <end position="102"/>
    </location>
</feature>